<evidence type="ECO:0008006" key="4">
    <source>
        <dbReference type="Google" id="ProtNLM"/>
    </source>
</evidence>
<evidence type="ECO:0000313" key="2">
    <source>
        <dbReference type="EMBL" id="KAG6764043.1"/>
    </source>
</evidence>
<dbReference type="OrthoDB" id="1709053at2759"/>
<proteinExistence type="predicted"/>
<reference evidence="2" key="1">
    <citation type="journal article" date="2020" name="bioRxiv">
        <title>Hybrid origin of Populus tomentosa Carr. identified through genome sequencing and phylogenomic analysis.</title>
        <authorList>
            <person name="An X."/>
            <person name="Gao K."/>
            <person name="Chen Z."/>
            <person name="Li J."/>
            <person name="Yang X."/>
            <person name="Yang X."/>
            <person name="Zhou J."/>
            <person name="Guo T."/>
            <person name="Zhao T."/>
            <person name="Huang S."/>
            <person name="Miao D."/>
            <person name="Khan W.U."/>
            <person name="Rao P."/>
            <person name="Ye M."/>
            <person name="Lei B."/>
            <person name="Liao W."/>
            <person name="Wang J."/>
            <person name="Ji L."/>
            <person name="Li Y."/>
            <person name="Guo B."/>
            <person name="Mustafa N.S."/>
            <person name="Li S."/>
            <person name="Yun Q."/>
            <person name="Keller S.R."/>
            <person name="Mao J."/>
            <person name="Zhang R."/>
            <person name="Strauss S.H."/>
        </authorList>
    </citation>
    <scope>NUCLEOTIDE SEQUENCE</scope>
    <source>
        <strain evidence="2">GM15</strain>
        <tissue evidence="2">Leaf</tissue>
    </source>
</reference>
<dbReference type="Proteomes" id="UP000886885">
    <property type="component" value="Chromosome 8D"/>
</dbReference>
<dbReference type="PROSITE" id="PS51375">
    <property type="entry name" value="PPR"/>
    <property type="match status" value="3"/>
</dbReference>
<protein>
    <recommendedName>
        <fullName evidence="4">Pentatricopeptide repeat-containing protein</fullName>
    </recommendedName>
</protein>
<dbReference type="NCBIfam" id="TIGR00756">
    <property type="entry name" value="PPR"/>
    <property type="match status" value="3"/>
</dbReference>
<dbReference type="AlphaFoldDB" id="A0A8X7ZCR8"/>
<keyword evidence="3" id="KW-1185">Reference proteome</keyword>
<gene>
    <name evidence="2" type="ORF">POTOM_031497</name>
</gene>
<feature type="repeat" description="PPR" evidence="1">
    <location>
        <begin position="15"/>
        <end position="49"/>
    </location>
</feature>
<dbReference type="PANTHER" id="PTHR47939:SF5">
    <property type="entry name" value="PENTACOTRIPEPTIDE-REPEAT REGION OF PRORP DOMAIN-CONTAINING PROTEIN"/>
    <property type="match status" value="1"/>
</dbReference>
<organism evidence="2 3">
    <name type="scientific">Populus tomentosa</name>
    <name type="common">Chinese white poplar</name>
    <dbReference type="NCBI Taxonomy" id="118781"/>
    <lineage>
        <taxon>Eukaryota</taxon>
        <taxon>Viridiplantae</taxon>
        <taxon>Streptophyta</taxon>
        <taxon>Embryophyta</taxon>
        <taxon>Tracheophyta</taxon>
        <taxon>Spermatophyta</taxon>
        <taxon>Magnoliopsida</taxon>
        <taxon>eudicotyledons</taxon>
        <taxon>Gunneridae</taxon>
        <taxon>Pentapetalae</taxon>
        <taxon>rosids</taxon>
        <taxon>fabids</taxon>
        <taxon>Malpighiales</taxon>
        <taxon>Salicaceae</taxon>
        <taxon>Saliceae</taxon>
        <taxon>Populus</taxon>
    </lineage>
</organism>
<name>A0A8X7ZCR8_POPTO</name>
<evidence type="ECO:0000256" key="1">
    <source>
        <dbReference type="PROSITE-ProRule" id="PRU00708"/>
    </source>
</evidence>
<dbReference type="InterPro" id="IPR050667">
    <property type="entry name" value="PPR-containing_protein"/>
</dbReference>
<dbReference type="PANTHER" id="PTHR47939">
    <property type="entry name" value="MEMBRANE-ASSOCIATED SALT-INDUCIBLE PROTEIN-LIKE"/>
    <property type="match status" value="1"/>
</dbReference>
<evidence type="ECO:0000313" key="3">
    <source>
        <dbReference type="Proteomes" id="UP000886885"/>
    </source>
</evidence>
<feature type="repeat" description="PPR" evidence="1">
    <location>
        <begin position="85"/>
        <end position="119"/>
    </location>
</feature>
<accession>A0A8X7ZCR8</accession>
<dbReference type="Pfam" id="PF13041">
    <property type="entry name" value="PPR_2"/>
    <property type="match status" value="1"/>
</dbReference>
<comment type="caution">
    <text evidence="2">The sequence shown here is derived from an EMBL/GenBank/DDBJ whole genome shotgun (WGS) entry which is preliminary data.</text>
</comment>
<feature type="repeat" description="PPR" evidence="1">
    <location>
        <begin position="50"/>
        <end position="84"/>
    </location>
</feature>
<dbReference type="Pfam" id="PF12854">
    <property type="entry name" value="PPR_1"/>
    <property type="match status" value="1"/>
</dbReference>
<dbReference type="EMBL" id="JAAWWB010000016">
    <property type="protein sequence ID" value="KAG6764043.1"/>
    <property type="molecule type" value="Genomic_DNA"/>
</dbReference>
<dbReference type="InterPro" id="IPR002885">
    <property type="entry name" value="PPR_rpt"/>
</dbReference>
<sequence>MKVLDQMGKYGCSPNVTKYNELLDGLFNANRIKEALRIVGEIEEMEIELNLVTYNTILSGFCHPGMLKDALQLVGKMLVGGTKPDAITYNTVIYAYCEQGEVKAAVQLVDRLTEERDEAIFYLDKMMNEGICPNHATWNALVSGLFNKLGHLGPNHIVDDILANGQVP</sequence>